<organism evidence="1 2">
    <name type="scientific">Castor canadensis</name>
    <name type="common">American beaver</name>
    <dbReference type="NCBI Taxonomy" id="51338"/>
    <lineage>
        <taxon>Eukaryota</taxon>
        <taxon>Metazoa</taxon>
        <taxon>Chordata</taxon>
        <taxon>Craniata</taxon>
        <taxon>Vertebrata</taxon>
        <taxon>Euteleostomi</taxon>
        <taxon>Mammalia</taxon>
        <taxon>Eutheria</taxon>
        <taxon>Euarchontoglires</taxon>
        <taxon>Glires</taxon>
        <taxon>Rodentia</taxon>
        <taxon>Castorimorpha</taxon>
        <taxon>Castoridae</taxon>
        <taxon>Castor</taxon>
    </lineage>
</organism>
<gene>
    <name evidence="2" type="primary">Syce1l</name>
</gene>
<proteinExistence type="predicted"/>
<dbReference type="Proteomes" id="UP001732720">
    <property type="component" value="Chromosome 15"/>
</dbReference>
<keyword evidence="1" id="KW-1185">Reference proteome</keyword>
<dbReference type="RefSeq" id="XP_073911464.1">
    <property type="nucleotide sequence ID" value="XM_074055363.1"/>
</dbReference>
<name>A0AC58L2T0_CASCN</name>
<protein>
    <submittedName>
        <fullName evidence="2">Synaptonemal complex central element protein 1-like</fullName>
    </submittedName>
</protein>
<reference evidence="2" key="1">
    <citation type="submission" date="2025-08" db="UniProtKB">
        <authorList>
            <consortium name="RefSeq"/>
        </authorList>
    </citation>
    <scope>IDENTIFICATION</scope>
</reference>
<accession>A0AC58L2T0</accession>
<evidence type="ECO:0000313" key="1">
    <source>
        <dbReference type="Proteomes" id="UP001732720"/>
    </source>
</evidence>
<sequence length="229" mass="26025">MLNKCLLIDSSRAPMPACSPCASAWGRLASVFLGSIFFLSSEGNLEPQIKDLINRINELQQGKQKSSKEVGEARDLQGALHKELDSLNGEKEHLEEVLSKKQEALMILQQHCQERESEAQWMDVKEQLEDLTGQHKDLWEFHMLKQRLAQEIRALEQTKEQLLVERKLVGARLQEVELWIGSGCLETELEKFGGQTQRTPETRSAKDKPAAGAPAPAVRSIWSRRWSWP</sequence>
<evidence type="ECO:0000313" key="2">
    <source>
        <dbReference type="RefSeq" id="XP_073911464.1"/>
    </source>
</evidence>